<evidence type="ECO:0000313" key="3">
    <source>
        <dbReference type="Proteomes" id="UP000596248"/>
    </source>
</evidence>
<protein>
    <submittedName>
        <fullName evidence="2">Iron-sulfur cluster biosynthesis family protein</fullName>
    </submittedName>
</protein>
<dbReference type="SUPFAM" id="SSF89360">
    <property type="entry name" value="HesB-like domain"/>
    <property type="match status" value="1"/>
</dbReference>
<gene>
    <name evidence="2" type="ORF">JNE38_17155</name>
</gene>
<accession>A0ABX7FHL6</accession>
<dbReference type="Pfam" id="PF01521">
    <property type="entry name" value="Fe-S_biosyn"/>
    <property type="match status" value="1"/>
</dbReference>
<keyword evidence="3" id="KW-1185">Reference proteome</keyword>
<reference evidence="2 3" key="1">
    <citation type="submission" date="2021-01" db="EMBL/GenBank/DDBJ databases">
        <title>Identification of strong promoters based on the transcriptome of Brevibacillus choshinensis.</title>
        <authorList>
            <person name="Yao D."/>
            <person name="Zhang K."/>
            <person name="Wu J."/>
        </authorList>
    </citation>
    <scope>NUCLEOTIDE SEQUENCE [LARGE SCALE GENOMIC DNA]</scope>
    <source>
        <strain evidence="2 3">HPD31-SP3</strain>
    </source>
</reference>
<dbReference type="EMBL" id="CP069127">
    <property type="protein sequence ID" value="QRG65355.1"/>
    <property type="molecule type" value="Genomic_DNA"/>
</dbReference>
<evidence type="ECO:0000313" key="2">
    <source>
        <dbReference type="EMBL" id="QRG65355.1"/>
    </source>
</evidence>
<dbReference type="Proteomes" id="UP000596248">
    <property type="component" value="Chromosome"/>
</dbReference>
<feature type="domain" description="Core" evidence="1">
    <location>
        <begin position="21"/>
        <end position="119"/>
    </location>
</feature>
<proteinExistence type="predicted"/>
<sequence length="125" mass="14140">MKGMMHTKIREEHFQKGSMAMQVTLTQEAAEKIQSVLQPGKTIRISGELVGGCGMNVEYALWWDEASPADHVVEIDALTFVIDPQTIEHMDTDRLTIDFRAQQGFRLVTPAQILAYGIHLKERWG</sequence>
<name>A0ABX7FHL6_BRECH</name>
<dbReference type="InterPro" id="IPR000361">
    <property type="entry name" value="ATAP_core_dom"/>
</dbReference>
<evidence type="ECO:0000259" key="1">
    <source>
        <dbReference type="Pfam" id="PF01521"/>
    </source>
</evidence>
<dbReference type="InterPro" id="IPR035903">
    <property type="entry name" value="HesB-like_dom_sf"/>
</dbReference>
<dbReference type="Gene3D" id="2.60.300.12">
    <property type="entry name" value="HesB-like domain"/>
    <property type="match status" value="1"/>
</dbReference>
<organism evidence="2 3">
    <name type="scientific">Brevibacillus choshinensis</name>
    <dbReference type="NCBI Taxonomy" id="54911"/>
    <lineage>
        <taxon>Bacteria</taxon>
        <taxon>Bacillati</taxon>
        <taxon>Bacillota</taxon>
        <taxon>Bacilli</taxon>
        <taxon>Bacillales</taxon>
        <taxon>Paenibacillaceae</taxon>
        <taxon>Brevibacillus</taxon>
    </lineage>
</organism>